<dbReference type="eggNOG" id="KOG2009">
    <property type="taxonomic scope" value="Eukaryota"/>
</dbReference>
<evidence type="ECO:0000313" key="4">
    <source>
        <dbReference type="Proteomes" id="UP000011518"/>
    </source>
</evidence>
<feature type="compositionally biased region" description="Basic and acidic residues" evidence="2">
    <location>
        <begin position="897"/>
        <end position="939"/>
    </location>
</feature>
<dbReference type="PANTHER" id="PTHR22929:SF0">
    <property type="entry name" value="TRANSCRIPTION FACTOR TFIIIB COMPONENT B'' HOMOLOG"/>
    <property type="match status" value="1"/>
</dbReference>
<feature type="compositionally biased region" description="Basic residues" evidence="2">
    <location>
        <begin position="432"/>
        <end position="445"/>
    </location>
</feature>
<feature type="region of interest" description="Disordered" evidence="2">
    <location>
        <begin position="1"/>
        <end position="142"/>
    </location>
</feature>
<keyword evidence="4" id="KW-1185">Reference proteome</keyword>
<dbReference type="FunCoup" id="L8Y5G6">
    <property type="interactions" value="1249"/>
</dbReference>
<feature type="compositionally biased region" description="Basic and acidic residues" evidence="2">
    <location>
        <begin position="1211"/>
        <end position="1223"/>
    </location>
</feature>
<sequence>MFRRARLSVKPNVRPGIGARGSTVPNPQRGQDSPRPPEPALDLAPKPAEPTDVPAVDFGGPERQEKAPRSSDEKTRDENDVEKSSKPSSTVSQRRKRISSTSSLVKPTVSVPSESHPLSTVNQETPQPNPVPSKEKQPCSDRYRIYKAQKLREMLKEELRKEKKQWKNKYALNESHRPPDRSKMTMRDFIYYLPDNNPMTSSLEQEKKTEKSSTTVQTREQVDKSTPDGEGNEDMEEEMDDGPLLVPRVKVAEDGSIILDEESNQQVDSLVATESSESSISQLPSSDIGIRASCEVNNSESAEERNVDANNKSLETDQTENIKPISRGRRQRPKPNLTRAVGKKSVPSEGKTDTESNSSHSETSVETVILQQLEDQSCKIFEHEDITSQAEKKDPSFHNVQSYEPKALDECPSIQEDNKTNTVKQVPIPRTRFQKPKPNIRRKTGRRDISSKEEVPEETIVTGEMATELRDVVSLDISPREKVPIETTKTTEKESDLKECERRDISLREDIPELINISVEMEAGLKETEREISPREKIPKVIDATEEIHTDLEEIARRETASRENALEEVKPVGEMETDLRETRREISPSEGILKVFDTSEEIHTDLEEARRREIFPQENIPEEDRSIREIEKDLKEPEKEISPREGVSEVIDDAEEIDIGLEKTGKREISLQDSTPEETTPIGEMETALKENEREISPREDILELKDVTEEIDTDLEEAGRREIAPQENVLEESRPVSQIETVLEETKRKISPREEIPEVIDVTEEIDTNLEETGKREISSQDSIPGEARPIGEMETGLKETEGEISPREDTPEMMDVTEKVDTDLEKTGREIAPQENVSEEPWPISEIETVLKETKRMISPRKEISEVIDVTEEIDTDSEETGKREIPAQENTPEEARPISEMETDLKTEKEIFSRDKITEMVDVTEEKERDLENNGRGHISPLENAPKEARPIDEMGRDWKETGVEISLREEILEVMDITEEIDEIDKDLKETGRTEIAPEENVSEEVKHMGEMETGLKENERVKIREVIDATKEKETDLDETERRQIFSPVKVPEEVNTIDKMETDLKAVGVEISQREKVPVEVSAIDEREIDLKETGKRDISLVEKVSGMMTAIEETEVDLKKTGRQISLRESSSEEITVTEKMVANLEQSAKGDLSPRENEPEETDTARQTETNPIQSSNDDCNAMPSLDIKNITSEVLLPMHASVEDKSNSEKEVSSHLSHLKTSQTSELGKTVEEKMRPPDVPEQFSDINLSKSLPQEQKPLEVKPAPFVRSRFKRPKPNLTRAVLKRETTEAKKYVPGKESETDKVETVVIQENREQAGTLPSQHDVASLMTSREKDKLGYEKEEAESPCVQTVEDLSPSNTCDSEEVSQSTQAQGNDLVVSTGTPTRNTFQEEVKDSVIQPSQPEKSELRTSVEISARKDCIGSRESVLAKKDAPLEVVSSGSVSDEPVRDQSVSSVVEEQHLSKPTSCPQLLKEPQSSKIALDRRTTMSSASEYETGRAERRVRRKIKPNVTRGRGSKRIRSKTSKKESKASKPVLVTLRASQEEDEDDTEDFESDYEESYHLAPEEVNKAPVFVPVGLRSPEPVSAQIEETMEEVICLF</sequence>
<reference evidence="4" key="2">
    <citation type="journal article" date="2013" name="Nat. Commun.">
        <title>Genome of the Chinese tree shrew.</title>
        <authorList>
            <person name="Fan Y."/>
            <person name="Huang Z.Y."/>
            <person name="Cao C.C."/>
            <person name="Chen C.S."/>
            <person name="Chen Y.X."/>
            <person name="Fan D.D."/>
            <person name="He J."/>
            <person name="Hou H.L."/>
            <person name="Hu L."/>
            <person name="Hu X.T."/>
            <person name="Jiang X.T."/>
            <person name="Lai R."/>
            <person name="Lang Y.S."/>
            <person name="Liang B."/>
            <person name="Liao S.G."/>
            <person name="Mu D."/>
            <person name="Ma Y.Y."/>
            <person name="Niu Y.Y."/>
            <person name="Sun X.Q."/>
            <person name="Xia J.Q."/>
            <person name="Xiao J."/>
            <person name="Xiong Z.Q."/>
            <person name="Xu L."/>
            <person name="Yang L."/>
            <person name="Zhang Y."/>
            <person name="Zhao W."/>
            <person name="Zhao X.D."/>
            <person name="Zheng Y.T."/>
            <person name="Zhou J.M."/>
            <person name="Zhu Y.B."/>
            <person name="Zhang G.J."/>
            <person name="Wang J."/>
            <person name="Yao Y.G."/>
        </authorList>
    </citation>
    <scope>NUCLEOTIDE SEQUENCE [LARGE SCALE GENOMIC DNA]</scope>
</reference>
<feature type="region of interest" description="Disordered" evidence="2">
    <location>
        <begin position="1323"/>
        <end position="1570"/>
    </location>
</feature>
<feature type="compositionally biased region" description="Polar residues" evidence="2">
    <location>
        <begin position="1224"/>
        <end position="1237"/>
    </location>
</feature>
<dbReference type="InParanoid" id="L8Y5G6"/>
<feature type="compositionally biased region" description="Basic and acidic residues" evidence="2">
    <location>
        <begin position="949"/>
        <end position="962"/>
    </location>
</feature>
<feature type="compositionally biased region" description="Polar residues" evidence="2">
    <location>
        <begin position="1255"/>
        <end position="1265"/>
    </location>
</feature>
<feature type="region of interest" description="Disordered" evidence="2">
    <location>
        <begin position="871"/>
        <end position="962"/>
    </location>
</feature>
<feature type="region of interest" description="Disordered" evidence="2">
    <location>
        <begin position="195"/>
        <end position="369"/>
    </location>
</feature>
<feature type="compositionally biased region" description="Acidic residues" evidence="2">
    <location>
        <begin position="872"/>
        <end position="882"/>
    </location>
</feature>
<feature type="compositionally biased region" description="Acidic residues" evidence="2">
    <location>
        <begin position="230"/>
        <end position="241"/>
    </location>
</feature>
<organism evidence="3 4">
    <name type="scientific">Tupaia chinensis</name>
    <name type="common">Chinese tree shrew</name>
    <name type="synonym">Tupaia belangeri chinensis</name>
    <dbReference type="NCBI Taxonomy" id="246437"/>
    <lineage>
        <taxon>Eukaryota</taxon>
        <taxon>Metazoa</taxon>
        <taxon>Chordata</taxon>
        <taxon>Craniata</taxon>
        <taxon>Vertebrata</taxon>
        <taxon>Euteleostomi</taxon>
        <taxon>Mammalia</taxon>
        <taxon>Eutheria</taxon>
        <taxon>Euarchontoglires</taxon>
        <taxon>Scandentia</taxon>
        <taxon>Tupaiidae</taxon>
        <taxon>Tupaia</taxon>
    </lineage>
</organism>
<feature type="compositionally biased region" description="Basic and acidic residues" evidence="2">
    <location>
        <begin position="601"/>
        <end position="616"/>
    </location>
</feature>
<feature type="compositionally biased region" description="Basic and acidic residues" evidence="2">
    <location>
        <begin position="792"/>
        <end position="818"/>
    </location>
</feature>
<keyword evidence="1" id="KW-0175">Coiled coil</keyword>
<feature type="region of interest" description="Disordered" evidence="2">
    <location>
        <begin position="993"/>
        <end position="1023"/>
    </location>
</feature>
<proteinExistence type="predicted"/>
<feature type="compositionally biased region" description="Basic and acidic residues" evidence="2">
    <location>
        <begin position="1239"/>
        <end position="1249"/>
    </location>
</feature>
<evidence type="ECO:0000313" key="3">
    <source>
        <dbReference type="EMBL" id="ELV10304.1"/>
    </source>
</evidence>
<feature type="compositionally biased region" description="Polar residues" evidence="2">
    <location>
        <begin position="99"/>
        <end position="126"/>
    </location>
</feature>
<dbReference type="GO" id="GO:0001156">
    <property type="term" value="F:TFIIIC-class transcription factor complex binding"/>
    <property type="evidence" value="ECO:0007669"/>
    <property type="project" value="TreeGrafter"/>
</dbReference>
<dbReference type="GO" id="GO:0070898">
    <property type="term" value="P:RNA polymerase III preinitiation complex assembly"/>
    <property type="evidence" value="ECO:0007669"/>
    <property type="project" value="TreeGrafter"/>
</dbReference>
<feature type="compositionally biased region" description="Polar residues" evidence="2">
    <location>
        <begin position="1462"/>
        <end position="1490"/>
    </location>
</feature>
<feature type="compositionally biased region" description="Basic and acidic residues" evidence="2">
    <location>
        <begin position="1009"/>
        <end position="1023"/>
    </location>
</feature>
<feature type="region of interest" description="Disordered" evidence="2">
    <location>
        <begin position="1137"/>
        <end position="1195"/>
    </location>
</feature>
<feature type="compositionally biased region" description="Polar residues" evidence="2">
    <location>
        <begin position="1367"/>
        <end position="1399"/>
    </location>
</feature>
<feature type="compositionally biased region" description="Low complexity" evidence="2">
    <location>
        <begin position="275"/>
        <end position="286"/>
    </location>
</feature>
<dbReference type="Proteomes" id="UP000011518">
    <property type="component" value="Unassembled WGS sequence"/>
</dbReference>
<feature type="compositionally biased region" description="Basic and acidic residues" evidence="2">
    <location>
        <begin position="1415"/>
        <end position="1445"/>
    </location>
</feature>
<feature type="compositionally biased region" description="Polar residues" evidence="2">
    <location>
        <begin position="1174"/>
        <end position="1188"/>
    </location>
</feature>
<protein>
    <submittedName>
        <fullName evidence="3">Transcription factor TFIIIB component B'' like protein</fullName>
    </submittedName>
</protein>
<feature type="compositionally biased region" description="Acidic residues" evidence="2">
    <location>
        <begin position="1555"/>
        <end position="1569"/>
    </location>
</feature>
<evidence type="ECO:0000256" key="2">
    <source>
        <dbReference type="SAM" id="MobiDB-lite"/>
    </source>
</evidence>
<dbReference type="EMBL" id="KB367922">
    <property type="protein sequence ID" value="ELV10304.1"/>
    <property type="molecule type" value="Genomic_DNA"/>
</dbReference>
<feature type="region of interest" description="Disordered" evidence="2">
    <location>
        <begin position="558"/>
        <end position="629"/>
    </location>
</feature>
<accession>L8Y5G6</accession>
<feature type="region of interest" description="Disordered" evidence="2">
    <location>
        <begin position="761"/>
        <end position="818"/>
    </location>
</feature>
<feature type="region of interest" description="Disordered" evidence="2">
    <location>
        <begin position="718"/>
        <end position="737"/>
    </location>
</feature>
<feature type="compositionally biased region" description="Basic and acidic residues" evidence="2">
    <location>
        <begin position="1342"/>
        <end position="1352"/>
    </location>
</feature>
<feature type="compositionally biased region" description="Polar residues" evidence="2">
    <location>
        <begin position="355"/>
        <end position="369"/>
    </location>
</feature>
<feature type="region of interest" description="Disordered" evidence="2">
    <location>
        <begin position="1209"/>
        <end position="1295"/>
    </location>
</feature>
<name>L8Y5G6_TUPCH</name>
<evidence type="ECO:0000256" key="1">
    <source>
        <dbReference type="SAM" id="Coils"/>
    </source>
</evidence>
<feature type="compositionally biased region" description="Basic and acidic residues" evidence="2">
    <location>
        <begin position="558"/>
        <end position="588"/>
    </location>
</feature>
<feature type="compositionally biased region" description="Polar residues" evidence="2">
    <location>
        <begin position="264"/>
        <end position="274"/>
    </location>
</feature>
<feature type="compositionally biased region" description="Basic and acidic residues" evidence="2">
    <location>
        <begin position="133"/>
        <end position="142"/>
    </location>
</feature>
<feature type="region of interest" description="Disordered" evidence="2">
    <location>
        <begin position="409"/>
        <end position="463"/>
    </location>
</feature>
<dbReference type="GO" id="GO:0000126">
    <property type="term" value="C:transcription factor TFIIIB complex"/>
    <property type="evidence" value="ECO:0007669"/>
    <property type="project" value="TreeGrafter"/>
</dbReference>
<feature type="compositionally biased region" description="Basic and acidic residues" evidence="2">
    <location>
        <begin position="60"/>
        <end position="85"/>
    </location>
</feature>
<dbReference type="PANTHER" id="PTHR22929">
    <property type="entry name" value="RNA POLYMERASE III TRANSCRIPTION INITIATION FACTOR B"/>
    <property type="match status" value="1"/>
</dbReference>
<feature type="coiled-coil region" evidence="1">
    <location>
        <begin position="145"/>
        <end position="176"/>
    </location>
</feature>
<dbReference type="STRING" id="246437.L8Y5G6"/>
<feature type="compositionally biased region" description="Basic residues" evidence="2">
    <location>
        <begin position="1526"/>
        <end position="1535"/>
    </location>
</feature>
<reference evidence="4" key="1">
    <citation type="submission" date="2012-07" db="EMBL/GenBank/DDBJ databases">
        <title>Genome of the Chinese tree shrew, a rising model animal genetically related to primates.</title>
        <authorList>
            <person name="Zhang G."/>
            <person name="Fan Y."/>
            <person name="Yao Y."/>
            <person name="Huang Z."/>
        </authorList>
    </citation>
    <scope>NUCLEOTIDE SEQUENCE [LARGE SCALE GENOMIC DNA]</scope>
</reference>
<feature type="compositionally biased region" description="Acidic residues" evidence="2">
    <location>
        <begin position="761"/>
        <end position="772"/>
    </location>
</feature>
<gene>
    <name evidence="3" type="ORF">TREES_T100016560</name>
</gene>